<dbReference type="Gene3D" id="3.40.50.150">
    <property type="entry name" value="Vaccinia Virus protein VP39"/>
    <property type="match status" value="1"/>
</dbReference>
<evidence type="ECO:0000256" key="5">
    <source>
        <dbReference type="ARBA" id="ARBA00022691"/>
    </source>
</evidence>
<dbReference type="EMBL" id="JAHKNI010000022">
    <property type="protein sequence ID" value="MBU3067464.1"/>
    <property type="molecule type" value="Genomic_DNA"/>
</dbReference>
<keyword evidence="3 6" id="KW-0489">Methyltransferase</keyword>
<evidence type="ECO:0000256" key="4">
    <source>
        <dbReference type="ARBA" id="ARBA00022679"/>
    </source>
</evidence>
<evidence type="ECO:0000256" key="2">
    <source>
        <dbReference type="ARBA" id="ARBA00008138"/>
    </source>
</evidence>
<dbReference type="InterPro" id="IPR007213">
    <property type="entry name" value="Ppm1/Ppm2/Tcmp"/>
</dbReference>
<dbReference type="GO" id="GO:0008168">
    <property type="term" value="F:methyltransferase activity"/>
    <property type="evidence" value="ECO:0007669"/>
    <property type="project" value="UniProtKB-KW"/>
</dbReference>
<protein>
    <recommendedName>
        <fullName evidence="6">S-adenosyl-L-methionine-dependent methyltransferase</fullName>
        <ecNumber evidence="6">2.1.1.-</ecNumber>
    </recommendedName>
</protein>
<dbReference type="Proteomes" id="UP000733379">
    <property type="component" value="Unassembled WGS sequence"/>
</dbReference>
<dbReference type="NCBIfam" id="TIGR00027">
    <property type="entry name" value="mthyl_TIGR00027"/>
    <property type="match status" value="1"/>
</dbReference>
<gene>
    <name evidence="7" type="ORF">KO481_38820</name>
</gene>
<dbReference type="InterPro" id="IPR011610">
    <property type="entry name" value="SAM_mthyl_Trfase_ML2640-like"/>
</dbReference>
<evidence type="ECO:0000256" key="3">
    <source>
        <dbReference type="ARBA" id="ARBA00022603"/>
    </source>
</evidence>
<accession>A0ABS6BB11</accession>
<keyword evidence="4" id="KW-0808">Transferase</keyword>
<comment type="caution">
    <text evidence="7">The sequence shown here is derived from an EMBL/GenBank/DDBJ whole genome shotgun (WGS) entry which is preliminary data.</text>
</comment>
<proteinExistence type="inferred from homology"/>
<dbReference type="RefSeq" id="WP_215923547.1">
    <property type="nucleotide sequence ID" value="NZ_JAHKNI010000022.1"/>
</dbReference>
<comment type="similarity">
    <text evidence="2 6">Belongs to the UPF0677 family.</text>
</comment>
<dbReference type="PANTHER" id="PTHR43619:SF2">
    <property type="entry name" value="S-ADENOSYL-L-METHIONINE-DEPENDENT METHYLTRANSFERASES SUPERFAMILY PROTEIN"/>
    <property type="match status" value="1"/>
</dbReference>
<organism evidence="7 8">
    <name type="scientific">Nocardia albiluteola</name>
    <dbReference type="NCBI Taxonomy" id="2842303"/>
    <lineage>
        <taxon>Bacteria</taxon>
        <taxon>Bacillati</taxon>
        <taxon>Actinomycetota</taxon>
        <taxon>Actinomycetes</taxon>
        <taxon>Mycobacteriales</taxon>
        <taxon>Nocardiaceae</taxon>
        <taxon>Nocardia</taxon>
    </lineage>
</organism>
<dbReference type="GO" id="GO:0032259">
    <property type="term" value="P:methylation"/>
    <property type="evidence" value="ECO:0007669"/>
    <property type="project" value="UniProtKB-KW"/>
</dbReference>
<keyword evidence="8" id="KW-1185">Reference proteome</keyword>
<dbReference type="InterPro" id="IPR029063">
    <property type="entry name" value="SAM-dependent_MTases_sf"/>
</dbReference>
<dbReference type="PANTHER" id="PTHR43619">
    <property type="entry name" value="S-ADENOSYL-L-METHIONINE-DEPENDENT METHYLTRANSFERASE YKTD-RELATED"/>
    <property type="match status" value="1"/>
</dbReference>
<evidence type="ECO:0000256" key="1">
    <source>
        <dbReference type="ARBA" id="ARBA00003907"/>
    </source>
</evidence>
<sequence length="302" mass="33601">MRSDGDTWDIVSSVGRTALGVATFRAVETERRDPLIHDEFARWFVEAAGEPRFAEILTDPSVIDEQDFFLRMMGPRTRYFDDYFTDAAAHGVRQAVILAAGLDARAYRLDWLAGATVFEIDRDTVLEFKNKVLGDHAAEPRADRRTVAADLRENWPATLTAAGFDAATPTAWLAEGLLPYLPGVAQDSLFERIDELSAGGSRLGAHSGPAGPGDLQRFRTFIEARMQAGPWGSDAPFDLWYDDARADPIDWLAERGWTVRGITVPELFASYDRPMPDMPDLPPELAALRNRASFWTAEKQHG</sequence>
<dbReference type="EC" id="2.1.1.-" evidence="6"/>
<evidence type="ECO:0000313" key="7">
    <source>
        <dbReference type="EMBL" id="MBU3067464.1"/>
    </source>
</evidence>
<keyword evidence="5 6" id="KW-0949">S-adenosyl-L-methionine</keyword>
<evidence type="ECO:0000313" key="8">
    <source>
        <dbReference type="Proteomes" id="UP000733379"/>
    </source>
</evidence>
<evidence type="ECO:0000256" key="6">
    <source>
        <dbReference type="RuleBase" id="RU362030"/>
    </source>
</evidence>
<reference evidence="7 8" key="1">
    <citation type="submission" date="2021-06" db="EMBL/GenBank/DDBJ databases">
        <title>Actinomycetes sequencing.</title>
        <authorList>
            <person name="Shan Q."/>
        </authorList>
    </citation>
    <scope>NUCLEOTIDE SEQUENCE [LARGE SCALE GENOMIC DNA]</scope>
    <source>
        <strain evidence="7 8">NEAU-G5</strain>
    </source>
</reference>
<dbReference type="SUPFAM" id="SSF53335">
    <property type="entry name" value="S-adenosyl-L-methionine-dependent methyltransferases"/>
    <property type="match status" value="1"/>
</dbReference>
<dbReference type="Pfam" id="PF04072">
    <property type="entry name" value="LCM"/>
    <property type="match status" value="1"/>
</dbReference>
<name>A0ABS6BB11_9NOCA</name>
<comment type="function">
    <text evidence="1 6">Exhibits S-adenosyl-L-methionine-dependent methyltransferase activity.</text>
</comment>